<evidence type="ECO:0000313" key="3">
    <source>
        <dbReference type="Proteomes" id="UP000185612"/>
    </source>
</evidence>
<dbReference type="SUPFAM" id="SSF55469">
    <property type="entry name" value="FMN-dependent nitroreductase-like"/>
    <property type="match status" value="1"/>
</dbReference>
<dbReference type="GO" id="GO:0016491">
    <property type="term" value="F:oxidoreductase activity"/>
    <property type="evidence" value="ECO:0007669"/>
    <property type="project" value="InterPro"/>
</dbReference>
<evidence type="ECO:0000313" key="2">
    <source>
        <dbReference type="EMBL" id="OKL50795.1"/>
    </source>
</evidence>
<dbReference type="Proteomes" id="UP000185612">
    <property type="component" value="Unassembled WGS sequence"/>
</dbReference>
<reference evidence="3" key="1">
    <citation type="submission" date="2016-12" db="EMBL/GenBank/DDBJ databases">
        <authorList>
            <person name="Meng X."/>
        </authorList>
    </citation>
    <scope>NUCLEOTIDE SEQUENCE [LARGE SCALE GENOMIC DNA]</scope>
    <source>
        <strain evidence="3">DSM 20732</strain>
    </source>
</reference>
<dbReference type="Pfam" id="PF00881">
    <property type="entry name" value="Nitroreductase"/>
    <property type="match status" value="1"/>
</dbReference>
<comment type="caution">
    <text evidence="2">The sequence shown here is derived from an EMBL/GenBank/DDBJ whole genome shotgun (WGS) entry which is preliminary data.</text>
</comment>
<gene>
    <name evidence="2" type="ORF">BSZ40_10585</name>
</gene>
<dbReference type="STRING" id="52770.BSZ40_10585"/>
<organism evidence="2 3">
    <name type="scientific">Buchananella hordeovulneris</name>
    <dbReference type="NCBI Taxonomy" id="52770"/>
    <lineage>
        <taxon>Bacteria</taxon>
        <taxon>Bacillati</taxon>
        <taxon>Actinomycetota</taxon>
        <taxon>Actinomycetes</taxon>
        <taxon>Actinomycetales</taxon>
        <taxon>Actinomycetaceae</taxon>
        <taxon>Buchananella</taxon>
    </lineage>
</organism>
<feature type="domain" description="Nitroreductase" evidence="1">
    <location>
        <begin position="2"/>
        <end position="183"/>
    </location>
</feature>
<protein>
    <recommendedName>
        <fullName evidence="1">Nitroreductase domain-containing protein</fullName>
    </recommendedName>
</protein>
<dbReference type="InterPro" id="IPR000415">
    <property type="entry name" value="Nitroreductase-like"/>
</dbReference>
<dbReference type="InterPro" id="IPR029479">
    <property type="entry name" value="Nitroreductase"/>
</dbReference>
<sequence>MSRRDYLDKDINLEDLGYLLGPIMFARKVWCNEQGLEIVHRGIPGAGGLAAIEVFLLLNSRPEALSYRYDWRTHELKRLDIMSDELLRRLNKFASASLNIKTCPPGILLIAGNLEELRKKYSGISYASMLKQVGALMMALQLVGRQLNIGLCPLGSSPTDLFEESLMHQDAELQLVGEMAFGYVS</sequence>
<proteinExistence type="predicted"/>
<evidence type="ECO:0000259" key="1">
    <source>
        <dbReference type="Pfam" id="PF00881"/>
    </source>
</evidence>
<dbReference type="EMBL" id="MQVS01000015">
    <property type="protein sequence ID" value="OKL50795.1"/>
    <property type="molecule type" value="Genomic_DNA"/>
</dbReference>
<accession>A0A1Q5PTL0</accession>
<dbReference type="InParanoid" id="A0A1Q5PTL0"/>
<keyword evidence="3" id="KW-1185">Reference proteome</keyword>
<dbReference type="Gene3D" id="3.40.109.10">
    <property type="entry name" value="NADH Oxidase"/>
    <property type="match status" value="1"/>
</dbReference>
<name>A0A1Q5PTL0_9ACTO</name>
<dbReference type="AlphaFoldDB" id="A0A1Q5PTL0"/>